<accession>F5YFI9</accession>
<dbReference type="AlphaFoldDB" id="F5YFI9"/>
<dbReference type="SMART" id="SM00421">
    <property type="entry name" value="HTH_LUXR"/>
    <property type="match status" value="1"/>
</dbReference>
<dbReference type="Gene3D" id="1.10.10.10">
    <property type="entry name" value="Winged helix-like DNA-binding domain superfamily/Winged helix DNA-binding domain"/>
    <property type="match status" value="1"/>
</dbReference>
<dbReference type="Pfam" id="PF00196">
    <property type="entry name" value="GerE"/>
    <property type="match status" value="1"/>
</dbReference>
<dbReference type="RefSeq" id="WP_015711834.1">
    <property type="nucleotide sequence ID" value="NC_015577.1"/>
</dbReference>
<dbReference type="SUPFAM" id="SSF46894">
    <property type="entry name" value="C-terminal effector domain of the bipartite response regulators"/>
    <property type="match status" value="1"/>
</dbReference>
<dbReference type="STRING" id="545695.TREAZ_0088"/>
<dbReference type="OrthoDB" id="9780312at2"/>
<feature type="domain" description="HTH luxR-type" evidence="2">
    <location>
        <begin position="410"/>
        <end position="475"/>
    </location>
</feature>
<sequence length="491" mass="55083">MHQVIKKIPFERRPFLFLLIPAASMLAGSLLILLFVGIFSFRSSDAKRLLKGELFYISQNVSKQFGDTSVQTVSLSESLSRSIENSLRGFNLSIGELSNNPQALEALLSNELNCLLLALERTSCTGVFLVLDVTVNPSLPNARYSRAGLYMRNTEPKSLDTVKLYLRGFPHLAHENDLALQSRWDMEFDVRDRDFFSEPLDQYLDNPHLPLSRLYYWTFQGAIPDLDEDIILCSIPVIGAGGQIFGVCGFEISSMNFRLNNSPDLNIYNRIVCVLSKLANNGIQPGEGLFSGNLNPGSGKASITRGTAGLNFYESSQTPLAGVHEELRLYPTNSPFHDETFVLTLAIPRQELDSLILGRNIRIILAFAVLLAVSIALAVYLSRRYARLMEKAAPPQIREAPLKNQMFEEFIKRCKTLTPTEKIIFDYYVQGLSNQKILAVKHMSLNTLKTHNTHIYGKLGVSSRDELLLYIELIKKSEGLEKIKDNIAQTP</sequence>
<dbReference type="InterPro" id="IPR016032">
    <property type="entry name" value="Sig_transdc_resp-reg_C-effctor"/>
</dbReference>
<evidence type="ECO:0000313" key="4">
    <source>
        <dbReference type="Proteomes" id="UP000009222"/>
    </source>
</evidence>
<dbReference type="GO" id="GO:0003677">
    <property type="term" value="F:DNA binding"/>
    <property type="evidence" value="ECO:0007669"/>
    <property type="project" value="InterPro"/>
</dbReference>
<dbReference type="eggNOG" id="COG2197">
    <property type="taxonomic scope" value="Bacteria"/>
</dbReference>
<feature type="transmembrane region" description="Helical" evidence="1">
    <location>
        <begin position="15"/>
        <end position="41"/>
    </location>
</feature>
<gene>
    <name evidence="3" type="ordered locus">TREAZ_0088</name>
</gene>
<keyword evidence="4" id="KW-1185">Reference proteome</keyword>
<reference evidence="3 4" key="2">
    <citation type="journal article" date="2011" name="ISME J.">
        <title>RNA-seq reveals cooperative metabolic interactions between two termite-gut spirochete species in co-culture.</title>
        <authorList>
            <person name="Rosenthal A.Z."/>
            <person name="Matson E.G."/>
            <person name="Eldar A."/>
            <person name="Leadbetter J.R."/>
        </authorList>
    </citation>
    <scope>NUCLEOTIDE SEQUENCE [LARGE SCALE GENOMIC DNA]</scope>
    <source>
        <strain evidence="4">ATCC BAA-888 / DSM 13862 / ZAS-9</strain>
    </source>
</reference>
<name>F5YFI9_LEAAZ</name>
<evidence type="ECO:0000259" key="2">
    <source>
        <dbReference type="PROSITE" id="PS50043"/>
    </source>
</evidence>
<dbReference type="PROSITE" id="PS50043">
    <property type="entry name" value="HTH_LUXR_2"/>
    <property type="match status" value="1"/>
</dbReference>
<evidence type="ECO:0000313" key="3">
    <source>
        <dbReference type="EMBL" id="AEF83452.1"/>
    </source>
</evidence>
<evidence type="ECO:0000256" key="1">
    <source>
        <dbReference type="SAM" id="Phobius"/>
    </source>
</evidence>
<organism evidence="3 4">
    <name type="scientific">Leadbettera azotonutricia (strain ATCC BAA-888 / DSM 13862 / ZAS-9)</name>
    <name type="common">Treponema azotonutricium</name>
    <dbReference type="NCBI Taxonomy" id="545695"/>
    <lineage>
        <taxon>Bacteria</taxon>
        <taxon>Pseudomonadati</taxon>
        <taxon>Spirochaetota</taxon>
        <taxon>Spirochaetia</taxon>
        <taxon>Spirochaetales</taxon>
        <taxon>Breznakiellaceae</taxon>
        <taxon>Leadbettera</taxon>
    </lineage>
</organism>
<proteinExistence type="predicted"/>
<dbReference type="InParanoid" id="F5YFI9"/>
<keyword evidence="1" id="KW-0472">Membrane</keyword>
<dbReference type="EMBL" id="CP001841">
    <property type="protein sequence ID" value="AEF83452.1"/>
    <property type="molecule type" value="Genomic_DNA"/>
</dbReference>
<reference evidence="4" key="1">
    <citation type="submission" date="2009-12" db="EMBL/GenBank/DDBJ databases">
        <title>Complete sequence of Treponema azotonutricium strain ZAS-9.</title>
        <authorList>
            <person name="Tetu S.G."/>
            <person name="Matson E."/>
            <person name="Ren Q."/>
            <person name="Seshadri R."/>
            <person name="Elbourne L."/>
            <person name="Hassan K.A."/>
            <person name="Durkin A."/>
            <person name="Radune D."/>
            <person name="Mohamoud Y."/>
            <person name="Shay R."/>
            <person name="Jin S."/>
            <person name="Zhang X."/>
            <person name="Lucey K."/>
            <person name="Ballor N.R."/>
            <person name="Ottesen E."/>
            <person name="Rosenthal R."/>
            <person name="Allen A."/>
            <person name="Leadbetter J.R."/>
            <person name="Paulsen I.T."/>
        </authorList>
    </citation>
    <scope>NUCLEOTIDE SEQUENCE [LARGE SCALE GENOMIC DNA]</scope>
    <source>
        <strain evidence="4">ATCC BAA-888 / DSM 13862 / ZAS-9</strain>
    </source>
</reference>
<dbReference type="KEGG" id="taz:TREAZ_0088"/>
<protein>
    <submittedName>
        <fullName evidence="3">Transcriptional regulator, LuxR family protein</fullName>
    </submittedName>
</protein>
<dbReference type="GO" id="GO:0006355">
    <property type="term" value="P:regulation of DNA-templated transcription"/>
    <property type="evidence" value="ECO:0007669"/>
    <property type="project" value="InterPro"/>
</dbReference>
<feature type="transmembrane region" description="Helical" evidence="1">
    <location>
        <begin position="363"/>
        <end position="381"/>
    </location>
</feature>
<dbReference type="InterPro" id="IPR036388">
    <property type="entry name" value="WH-like_DNA-bd_sf"/>
</dbReference>
<dbReference type="HOGENOM" id="CLU_038040_0_0_12"/>
<dbReference type="Proteomes" id="UP000009222">
    <property type="component" value="Chromosome"/>
</dbReference>
<dbReference type="InterPro" id="IPR000792">
    <property type="entry name" value="Tscrpt_reg_LuxR_C"/>
</dbReference>
<keyword evidence="1" id="KW-0812">Transmembrane</keyword>
<dbReference type="CDD" id="cd06170">
    <property type="entry name" value="LuxR_C_like"/>
    <property type="match status" value="1"/>
</dbReference>
<keyword evidence="1" id="KW-1133">Transmembrane helix</keyword>